<keyword evidence="1" id="KW-0472">Membrane</keyword>
<keyword evidence="3" id="KW-1185">Reference proteome</keyword>
<protein>
    <submittedName>
        <fullName evidence="2">Uncharacterized protein</fullName>
    </submittedName>
</protein>
<evidence type="ECO:0000313" key="2">
    <source>
        <dbReference type="EMBL" id="OQV17620.1"/>
    </source>
</evidence>
<gene>
    <name evidence="2" type="ORF">BV898_08245</name>
</gene>
<keyword evidence="1" id="KW-0812">Transmembrane</keyword>
<proteinExistence type="predicted"/>
<name>A0A1W0WQZ0_HYPEX</name>
<dbReference type="Proteomes" id="UP000192578">
    <property type="component" value="Unassembled WGS sequence"/>
</dbReference>
<feature type="transmembrane region" description="Helical" evidence="1">
    <location>
        <begin position="20"/>
        <end position="38"/>
    </location>
</feature>
<dbReference type="EMBL" id="MTYJ01000058">
    <property type="protein sequence ID" value="OQV17620.1"/>
    <property type="molecule type" value="Genomic_DNA"/>
</dbReference>
<organism evidence="2 3">
    <name type="scientific">Hypsibius exemplaris</name>
    <name type="common">Freshwater tardigrade</name>
    <dbReference type="NCBI Taxonomy" id="2072580"/>
    <lineage>
        <taxon>Eukaryota</taxon>
        <taxon>Metazoa</taxon>
        <taxon>Ecdysozoa</taxon>
        <taxon>Tardigrada</taxon>
        <taxon>Eutardigrada</taxon>
        <taxon>Parachela</taxon>
        <taxon>Hypsibioidea</taxon>
        <taxon>Hypsibiidae</taxon>
        <taxon>Hypsibius</taxon>
    </lineage>
</organism>
<sequence>MTTYPAFVMTARRPDNNDKIVVNRGLCIFLYLLLFGLGHRALPSTARSPTCEPGSRAPSRPTAWPAVRSNATERSAWWRSSPTTGKLWDITETEFGGPVERTAVSGMGGLRVLEGQETMEALAATLNITFQLPESEVELFMVRRQHFHLGLLNQTDIPMKDLEILKMCKLFHKLDCKRANQSITLPHEMTRKLANMLKTNASLVEDHPDLKSFVAAVLSDEAAAYLFTKIFSVV</sequence>
<evidence type="ECO:0000313" key="3">
    <source>
        <dbReference type="Proteomes" id="UP000192578"/>
    </source>
</evidence>
<keyword evidence="1" id="KW-1133">Transmembrane helix</keyword>
<evidence type="ECO:0000256" key="1">
    <source>
        <dbReference type="SAM" id="Phobius"/>
    </source>
</evidence>
<comment type="caution">
    <text evidence="2">The sequence shown here is derived from an EMBL/GenBank/DDBJ whole genome shotgun (WGS) entry which is preliminary data.</text>
</comment>
<dbReference type="AlphaFoldDB" id="A0A1W0WQZ0"/>
<accession>A0A1W0WQZ0</accession>
<reference evidence="3" key="1">
    <citation type="submission" date="2017-01" db="EMBL/GenBank/DDBJ databases">
        <title>Comparative genomics of anhydrobiosis in the tardigrade Hypsibius dujardini.</title>
        <authorList>
            <person name="Yoshida Y."/>
            <person name="Koutsovoulos G."/>
            <person name="Laetsch D."/>
            <person name="Stevens L."/>
            <person name="Kumar S."/>
            <person name="Horikawa D."/>
            <person name="Ishino K."/>
            <person name="Komine S."/>
            <person name="Tomita M."/>
            <person name="Blaxter M."/>
            <person name="Arakawa K."/>
        </authorList>
    </citation>
    <scope>NUCLEOTIDE SEQUENCE [LARGE SCALE GENOMIC DNA]</scope>
    <source>
        <strain evidence="3">Z151</strain>
    </source>
</reference>